<protein>
    <recommendedName>
        <fullName evidence="3">Phage protein, HK97 gp10 family</fullName>
    </recommendedName>
</protein>
<organism evidence="1 2">
    <name type="scientific">Lutibacter aestuarii</name>
    <dbReference type="NCBI Taxonomy" id="861111"/>
    <lineage>
        <taxon>Bacteria</taxon>
        <taxon>Pseudomonadati</taxon>
        <taxon>Bacteroidota</taxon>
        <taxon>Flavobacteriia</taxon>
        <taxon>Flavobacteriales</taxon>
        <taxon>Flavobacteriaceae</taxon>
        <taxon>Lutibacter</taxon>
    </lineage>
</organism>
<accession>A0ABW2Z9F4</accession>
<proteinExistence type="predicted"/>
<evidence type="ECO:0008006" key="3">
    <source>
        <dbReference type="Google" id="ProtNLM"/>
    </source>
</evidence>
<dbReference type="EMBL" id="JBHTIC010000020">
    <property type="protein sequence ID" value="MFD0762984.1"/>
    <property type="molecule type" value="Genomic_DNA"/>
</dbReference>
<keyword evidence="2" id="KW-1185">Reference proteome</keyword>
<name>A0ABW2Z9F4_9FLAO</name>
<evidence type="ECO:0000313" key="2">
    <source>
        <dbReference type="Proteomes" id="UP001597032"/>
    </source>
</evidence>
<gene>
    <name evidence="1" type="ORF">ACFQZW_12910</name>
</gene>
<reference evidence="2" key="1">
    <citation type="journal article" date="2019" name="Int. J. Syst. Evol. Microbiol.">
        <title>The Global Catalogue of Microorganisms (GCM) 10K type strain sequencing project: providing services to taxonomists for standard genome sequencing and annotation.</title>
        <authorList>
            <consortium name="The Broad Institute Genomics Platform"/>
            <consortium name="The Broad Institute Genome Sequencing Center for Infectious Disease"/>
            <person name="Wu L."/>
            <person name="Ma J."/>
        </authorList>
    </citation>
    <scope>NUCLEOTIDE SEQUENCE [LARGE SCALE GENOMIC DNA]</scope>
    <source>
        <strain evidence="2">CCUG 60022</strain>
    </source>
</reference>
<sequence length="165" mass="18712">MAKDLYEIKGFDQLQLKLKQLPDKVKKKEINKILGQVANPTLKAAQQLTPKGSGSIEIGSKKFARKKRQVGKTVIATTYTPGYGKKTIAKKAMTRTDNALVYVSPRSRKKADGFYLRQWVIRGTKFFKGNNFIQRAYEQTKGLVTADAEIKITKYIQKQINRLSN</sequence>
<evidence type="ECO:0000313" key="1">
    <source>
        <dbReference type="EMBL" id="MFD0762984.1"/>
    </source>
</evidence>
<dbReference type="RefSeq" id="WP_386783526.1">
    <property type="nucleotide sequence ID" value="NZ_JBHTIC010000020.1"/>
</dbReference>
<dbReference type="Proteomes" id="UP001597032">
    <property type="component" value="Unassembled WGS sequence"/>
</dbReference>
<comment type="caution">
    <text evidence="1">The sequence shown here is derived from an EMBL/GenBank/DDBJ whole genome shotgun (WGS) entry which is preliminary data.</text>
</comment>